<evidence type="ECO:0000313" key="3">
    <source>
        <dbReference type="EMBL" id="KAK4537943.1"/>
    </source>
</evidence>
<keyword evidence="2" id="KW-0472">Membrane</keyword>
<dbReference type="Pfam" id="PF11947">
    <property type="entry name" value="DUF3464"/>
    <property type="match status" value="1"/>
</dbReference>
<dbReference type="EMBL" id="JANCYW010000015">
    <property type="protein sequence ID" value="KAK4537943.1"/>
    <property type="molecule type" value="Genomic_DNA"/>
</dbReference>
<keyword evidence="2" id="KW-1133">Transmembrane helix</keyword>
<name>A0AAV9J029_CYACA</name>
<evidence type="ECO:0000256" key="2">
    <source>
        <dbReference type="SAM" id="Phobius"/>
    </source>
</evidence>
<proteinExistence type="predicted"/>
<organism evidence="3 4">
    <name type="scientific">Cyanidium caldarium</name>
    <name type="common">Red alga</name>
    <dbReference type="NCBI Taxonomy" id="2771"/>
    <lineage>
        <taxon>Eukaryota</taxon>
        <taxon>Rhodophyta</taxon>
        <taxon>Bangiophyceae</taxon>
        <taxon>Cyanidiales</taxon>
        <taxon>Cyanidiaceae</taxon>
        <taxon>Cyanidium</taxon>
    </lineage>
</organism>
<feature type="compositionally biased region" description="Basic and acidic residues" evidence="1">
    <location>
        <begin position="194"/>
        <end position="212"/>
    </location>
</feature>
<dbReference type="AlphaFoldDB" id="A0AAV9J029"/>
<evidence type="ECO:0000313" key="4">
    <source>
        <dbReference type="Proteomes" id="UP001301350"/>
    </source>
</evidence>
<gene>
    <name evidence="3" type="ORF">CDCA_CDCA15G3968</name>
</gene>
<sequence length="225" mass="24978">MTFVSGTLWLPTERFSRYCRRAVFPPAGALSCLRCGPPDDTIRRRRRRRRVSSAPPAGDVTTTSHSRRPTAEELQEIARKLNSPTATRNEAAPGTLPPVVADRMLRRMLAFGGVPFGAGIGAFAVFFVLRYRFDTVTLPGLVGYTTLGMFGLALLGLTYGIMSASWDADRGGSWHGWGELRLNYLRALDGVQRARQEERMEEPVQRAGRSPDTDDDDDDDDEGDR</sequence>
<dbReference type="PANTHER" id="PTHR34575:SF1">
    <property type="entry name" value="PROTEIN PAM68, CHLOROPLASTIC"/>
    <property type="match status" value="1"/>
</dbReference>
<dbReference type="InterPro" id="IPR021855">
    <property type="entry name" value="PAM68-like"/>
</dbReference>
<dbReference type="PANTHER" id="PTHR34575">
    <property type="entry name" value="PROTEIN PAM68, CHLOROPLASTIC"/>
    <property type="match status" value="1"/>
</dbReference>
<feature type="region of interest" description="Disordered" evidence="1">
    <location>
        <begin position="41"/>
        <end position="71"/>
    </location>
</feature>
<dbReference type="Proteomes" id="UP001301350">
    <property type="component" value="Unassembled WGS sequence"/>
</dbReference>
<accession>A0AAV9J029</accession>
<comment type="caution">
    <text evidence="3">The sequence shown here is derived from an EMBL/GenBank/DDBJ whole genome shotgun (WGS) entry which is preliminary data.</text>
</comment>
<feature type="transmembrane region" description="Helical" evidence="2">
    <location>
        <begin position="108"/>
        <end position="129"/>
    </location>
</feature>
<keyword evidence="4" id="KW-1185">Reference proteome</keyword>
<evidence type="ECO:0000256" key="1">
    <source>
        <dbReference type="SAM" id="MobiDB-lite"/>
    </source>
</evidence>
<reference evidence="3 4" key="1">
    <citation type="submission" date="2022-07" db="EMBL/GenBank/DDBJ databases">
        <title>Genome-wide signatures of adaptation to extreme environments.</title>
        <authorList>
            <person name="Cho C.H."/>
            <person name="Yoon H.S."/>
        </authorList>
    </citation>
    <scope>NUCLEOTIDE SEQUENCE [LARGE SCALE GENOMIC DNA]</scope>
    <source>
        <strain evidence="3 4">DBV 063 E5</strain>
    </source>
</reference>
<feature type="compositionally biased region" description="Acidic residues" evidence="1">
    <location>
        <begin position="213"/>
        <end position="225"/>
    </location>
</feature>
<feature type="transmembrane region" description="Helical" evidence="2">
    <location>
        <begin position="141"/>
        <end position="162"/>
    </location>
</feature>
<protein>
    <recommendedName>
        <fullName evidence="5">DUF3464 family protein</fullName>
    </recommendedName>
</protein>
<feature type="region of interest" description="Disordered" evidence="1">
    <location>
        <begin position="194"/>
        <end position="225"/>
    </location>
</feature>
<keyword evidence="2" id="KW-0812">Transmembrane</keyword>
<evidence type="ECO:0008006" key="5">
    <source>
        <dbReference type="Google" id="ProtNLM"/>
    </source>
</evidence>